<dbReference type="RefSeq" id="WP_344947517.1">
    <property type="nucleotide sequence ID" value="NZ_BAABDC010000004.1"/>
</dbReference>
<protein>
    <recommendedName>
        <fullName evidence="3">Antibiotic biosynthesis monooxygenase</fullName>
    </recommendedName>
</protein>
<comment type="caution">
    <text evidence="1">The sequence shown here is derived from an EMBL/GenBank/DDBJ whole genome shotgun (WGS) entry which is preliminary data.</text>
</comment>
<organism evidence="1 2">
    <name type="scientific">Terrabacter ginsenosidimutans</name>
    <dbReference type="NCBI Taxonomy" id="490575"/>
    <lineage>
        <taxon>Bacteria</taxon>
        <taxon>Bacillati</taxon>
        <taxon>Actinomycetota</taxon>
        <taxon>Actinomycetes</taxon>
        <taxon>Micrococcales</taxon>
        <taxon>Intrasporangiaceae</taxon>
        <taxon>Terrabacter</taxon>
    </lineage>
</organism>
<evidence type="ECO:0000313" key="1">
    <source>
        <dbReference type="EMBL" id="GAA3709440.1"/>
    </source>
</evidence>
<gene>
    <name evidence="1" type="ORF">GCM10022399_27770</name>
</gene>
<accession>A0ABP7DTT0</accession>
<evidence type="ECO:0000313" key="2">
    <source>
        <dbReference type="Proteomes" id="UP001501468"/>
    </source>
</evidence>
<dbReference type="Proteomes" id="UP001501468">
    <property type="component" value="Unassembled WGS sequence"/>
</dbReference>
<dbReference type="EMBL" id="BAABDC010000004">
    <property type="protein sequence ID" value="GAA3709440.1"/>
    <property type="molecule type" value="Genomic_DNA"/>
</dbReference>
<sequence>MKILTIVSADVDEVRAGDLVAGFESLLASGLPDGLLETRLLGDGEGHWAIHSLWRDRAALGAMRASAEPAAPAFFRGFQAEPRLAVMRVVVDGAGRA</sequence>
<keyword evidence="2" id="KW-1185">Reference proteome</keyword>
<name>A0ABP7DTT0_9MICO</name>
<reference evidence="2" key="1">
    <citation type="journal article" date="2019" name="Int. J. Syst. Evol. Microbiol.">
        <title>The Global Catalogue of Microorganisms (GCM) 10K type strain sequencing project: providing services to taxonomists for standard genome sequencing and annotation.</title>
        <authorList>
            <consortium name="The Broad Institute Genomics Platform"/>
            <consortium name="The Broad Institute Genome Sequencing Center for Infectious Disease"/>
            <person name="Wu L."/>
            <person name="Ma J."/>
        </authorList>
    </citation>
    <scope>NUCLEOTIDE SEQUENCE [LARGE SCALE GENOMIC DNA]</scope>
    <source>
        <strain evidence="2">JCM 17125</strain>
    </source>
</reference>
<evidence type="ECO:0008006" key="3">
    <source>
        <dbReference type="Google" id="ProtNLM"/>
    </source>
</evidence>
<proteinExistence type="predicted"/>